<dbReference type="OrthoDB" id="9800855at2"/>
<sequence>MPEGPTIVILRQAIEELNLKGENIEFAEGTAKIDIERVIGQKVIDFRSWGKHFLICFEGFTLRIHFMLFGSYLINERKKMQVRLSLQFEKAELNFYACSVKILEQNAEEIYDWEADIMSENWNSRKAEEKLEKASDMFICDALLDQKIFSGSGNIIKNEVLFRIRVHPLSVLGKIPEAKLKEMVRETRAYSFDFLEWKKKNTLKKHWLAHTKKICPRCLIPFHKEYLGKTKRRSYYCTNCQVLYGGKK</sequence>
<dbReference type="PROSITE" id="PS51068">
    <property type="entry name" value="FPG_CAT"/>
    <property type="match status" value="1"/>
</dbReference>
<keyword evidence="12" id="KW-1185">Reference proteome</keyword>
<evidence type="ECO:0000256" key="3">
    <source>
        <dbReference type="ARBA" id="ARBA00022763"/>
    </source>
</evidence>
<dbReference type="SUPFAM" id="SSF81624">
    <property type="entry name" value="N-terminal domain of MutM-like DNA repair proteins"/>
    <property type="match status" value="1"/>
</dbReference>
<evidence type="ECO:0000313" key="12">
    <source>
        <dbReference type="Proteomes" id="UP000199532"/>
    </source>
</evidence>
<dbReference type="InterPro" id="IPR015886">
    <property type="entry name" value="H2TH_FPG"/>
</dbReference>
<dbReference type="InterPro" id="IPR035937">
    <property type="entry name" value="FPG_N"/>
</dbReference>
<dbReference type="GO" id="GO:0008534">
    <property type="term" value="F:oxidized purine nucleobase lesion DNA N-glycosylase activity"/>
    <property type="evidence" value="ECO:0007669"/>
    <property type="project" value="UniProtKB-EC"/>
</dbReference>
<dbReference type="PANTHER" id="PTHR22993">
    <property type="entry name" value="FORMAMIDOPYRIMIDINE-DNA GLYCOSYLASE"/>
    <property type="match status" value="1"/>
</dbReference>
<dbReference type="Gene3D" id="1.10.8.50">
    <property type="match status" value="1"/>
</dbReference>
<evidence type="ECO:0000256" key="6">
    <source>
        <dbReference type="ARBA" id="ARBA00023204"/>
    </source>
</evidence>
<evidence type="ECO:0000256" key="5">
    <source>
        <dbReference type="ARBA" id="ARBA00023125"/>
    </source>
</evidence>
<dbReference type="InterPro" id="IPR012319">
    <property type="entry name" value="FPG_cat"/>
</dbReference>
<keyword evidence="5" id="KW-0238">DNA-binding</keyword>
<evidence type="ECO:0000256" key="9">
    <source>
        <dbReference type="ARBA" id="ARBA00023295"/>
    </source>
</evidence>
<dbReference type="InterPro" id="IPR010979">
    <property type="entry name" value="Ribosomal_uS13-like_H2TH"/>
</dbReference>
<reference evidence="11 12" key="1">
    <citation type="submission" date="2016-10" db="EMBL/GenBank/DDBJ databases">
        <authorList>
            <person name="de Groot N.N."/>
        </authorList>
    </citation>
    <scope>NUCLEOTIDE SEQUENCE [LARGE SCALE GENOMIC DNA]</scope>
    <source>
        <strain evidence="11 12">DSM 19938</strain>
    </source>
</reference>
<dbReference type="SMART" id="SM01232">
    <property type="entry name" value="H2TH"/>
    <property type="match status" value="1"/>
</dbReference>
<dbReference type="SUPFAM" id="SSF46946">
    <property type="entry name" value="S13-like H2TH domain"/>
    <property type="match status" value="1"/>
</dbReference>
<comment type="catalytic activity">
    <reaction evidence="1">
        <text>Hydrolysis of DNA containing ring-opened 7-methylguanine residues, releasing 2,6-diamino-4-hydroxy-5-(N-methyl)formamidopyrimidine.</text>
        <dbReference type="EC" id="3.2.2.23"/>
    </reaction>
</comment>
<dbReference type="Gene3D" id="3.20.190.10">
    <property type="entry name" value="MutM-like, N-terminal"/>
    <property type="match status" value="1"/>
</dbReference>
<dbReference type="RefSeq" id="WP_090337695.1">
    <property type="nucleotide sequence ID" value="NZ_FNXY01000005.1"/>
</dbReference>
<keyword evidence="7" id="KW-0456">Lyase</keyword>
<evidence type="ECO:0000256" key="7">
    <source>
        <dbReference type="ARBA" id="ARBA00023239"/>
    </source>
</evidence>
<dbReference type="Proteomes" id="UP000199532">
    <property type="component" value="Unassembled WGS sequence"/>
</dbReference>
<evidence type="ECO:0000259" key="10">
    <source>
        <dbReference type="PROSITE" id="PS51068"/>
    </source>
</evidence>
<proteinExistence type="inferred from homology"/>
<protein>
    <submittedName>
        <fullName evidence="11">Endonuclease-8</fullName>
    </submittedName>
</protein>
<organism evidence="11 12">
    <name type="scientific">Dyadobacter koreensis</name>
    <dbReference type="NCBI Taxonomy" id="408657"/>
    <lineage>
        <taxon>Bacteria</taxon>
        <taxon>Pseudomonadati</taxon>
        <taxon>Bacteroidota</taxon>
        <taxon>Cytophagia</taxon>
        <taxon>Cytophagales</taxon>
        <taxon>Spirosomataceae</taxon>
        <taxon>Dyadobacter</taxon>
    </lineage>
</organism>
<evidence type="ECO:0000313" key="11">
    <source>
        <dbReference type="EMBL" id="SEJ19684.1"/>
    </source>
</evidence>
<evidence type="ECO:0000256" key="2">
    <source>
        <dbReference type="ARBA" id="ARBA00009409"/>
    </source>
</evidence>
<keyword evidence="6" id="KW-0234">DNA repair</keyword>
<evidence type="ECO:0000256" key="4">
    <source>
        <dbReference type="ARBA" id="ARBA00022801"/>
    </source>
</evidence>
<keyword evidence="9" id="KW-0326">Glycosidase</keyword>
<dbReference type="AlphaFoldDB" id="A0A1H6WWK2"/>
<feature type="domain" description="Formamidopyrimidine-DNA glycosylase catalytic" evidence="10">
    <location>
        <begin position="2"/>
        <end position="89"/>
    </location>
</feature>
<dbReference type="Pfam" id="PF01149">
    <property type="entry name" value="Fapy_DNA_glyco"/>
    <property type="match status" value="1"/>
</dbReference>
<name>A0A1H6WWK2_9BACT</name>
<dbReference type="Pfam" id="PF06831">
    <property type="entry name" value="H2TH"/>
    <property type="match status" value="1"/>
</dbReference>
<dbReference type="GO" id="GO:0006284">
    <property type="term" value="P:base-excision repair"/>
    <property type="evidence" value="ECO:0007669"/>
    <property type="project" value="InterPro"/>
</dbReference>
<dbReference type="GO" id="GO:0016829">
    <property type="term" value="F:lyase activity"/>
    <property type="evidence" value="ECO:0007669"/>
    <property type="project" value="UniProtKB-KW"/>
</dbReference>
<dbReference type="PANTHER" id="PTHR22993:SF9">
    <property type="entry name" value="FORMAMIDOPYRIMIDINE-DNA GLYCOSYLASE"/>
    <property type="match status" value="1"/>
</dbReference>
<keyword evidence="11" id="KW-0540">Nuclease</keyword>
<dbReference type="EMBL" id="FNXY01000005">
    <property type="protein sequence ID" value="SEJ19684.1"/>
    <property type="molecule type" value="Genomic_DNA"/>
</dbReference>
<comment type="similarity">
    <text evidence="2">Belongs to the FPG family.</text>
</comment>
<accession>A0A1H6WWK2</accession>
<dbReference type="GO" id="GO:0003906">
    <property type="term" value="F:DNA-(apurinic or apyrimidinic site) endonuclease activity"/>
    <property type="evidence" value="ECO:0007669"/>
    <property type="project" value="InterPro"/>
</dbReference>
<keyword evidence="3" id="KW-0227">DNA damage</keyword>
<keyword evidence="4" id="KW-0378">Hydrolase</keyword>
<dbReference type="STRING" id="408657.SAMN04487995_3717"/>
<keyword evidence="11" id="KW-0255">Endonuclease</keyword>
<evidence type="ECO:0000256" key="1">
    <source>
        <dbReference type="ARBA" id="ARBA00001668"/>
    </source>
</evidence>
<gene>
    <name evidence="11" type="ORF">SAMN04487995_3717</name>
</gene>
<dbReference type="CDD" id="cd08974">
    <property type="entry name" value="BaFpgNei_N_2"/>
    <property type="match status" value="1"/>
</dbReference>
<evidence type="ECO:0000256" key="8">
    <source>
        <dbReference type="ARBA" id="ARBA00023268"/>
    </source>
</evidence>
<dbReference type="GO" id="GO:0003684">
    <property type="term" value="F:damaged DNA binding"/>
    <property type="evidence" value="ECO:0007669"/>
    <property type="project" value="InterPro"/>
</dbReference>
<dbReference type="SMART" id="SM00898">
    <property type="entry name" value="Fapy_DNA_glyco"/>
    <property type="match status" value="1"/>
</dbReference>
<keyword evidence="8" id="KW-0511">Multifunctional enzyme</keyword>
<dbReference type="GO" id="GO:0008270">
    <property type="term" value="F:zinc ion binding"/>
    <property type="evidence" value="ECO:0007669"/>
    <property type="project" value="InterPro"/>
</dbReference>